<dbReference type="CDD" id="cd00838">
    <property type="entry name" value="MPP_superfamily"/>
    <property type="match status" value="1"/>
</dbReference>
<dbReference type="Pfam" id="PF05729">
    <property type="entry name" value="NACHT"/>
    <property type="match status" value="1"/>
</dbReference>
<dbReference type="Pfam" id="PF00149">
    <property type="entry name" value="Metallophos"/>
    <property type="match status" value="1"/>
</dbReference>
<dbReference type="InterPro" id="IPR004843">
    <property type="entry name" value="Calcineurin-like_PHP"/>
</dbReference>
<dbReference type="PANTHER" id="PTHR31302:SF0">
    <property type="entry name" value="TRANSMEMBRANE PROTEIN WITH METALLOPHOSPHOESTERASE DOMAIN"/>
    <property type="match status" value="1"/>
</dbReference>
<evidence type="ECO:0000259" key="2">
    <source>
        <dbReference type="Pfam" id="PF05729"/>
    </source>
</evidence>
<dbReference type="RefSeq" id="WP_218253278.1">
    <property type="nucleotide sequence ID" value="NZ_JABXWD010000309.1"/>
</dbReference>
<evidence type="ECO:0000259" key="1">
    <source>
        <dbReference type="Pfam" id="PF00149"/>
    </source>
</evidence>
<name>A0ABS6S1E0_9BACT</name>
<dbReference type="PANTHER" id="PTHR31302">
    <property type="entry name" value="TRANSMEMBRANE PROTEIN WITH METALLOPHOSPHOESTERASE DOMAIN-RELATED"/>
    <property type="match status" value="1"/>
</dbReference>
<dbReference type="Proteomes" id="UP001196980">
    <property type="component" value="Unassembled WGS sequence"/>
</dbReference>
<dbReference type="InterPro" id="IPR051158">
    <property type="entry name" value="Metallophosphoesterase_sf"/>
</dbReference>
<reference evidence="3 4" key="1">
    <citation type="journal article" date="2020" name="J Geophys Res Biogeosci">
        <title>Magnetotaxis as an Adaptation to Enable Bacterial Shuttling of Microbial Sulfur and Sulfur Cycling Across Aquatic Oxic#Anoxic Interfaces.</title>
        <authorList>
            <person name="Li J."/>
            <person name="Liu P."/>
            <person name="Wang J."/>
            <person name="Roberts A.P."/>
            <person name="Pan Y."/>
        </authorList>
    </citation>
    <scope>NUCLEOTIDE SEQUENCE [LARGE SCALE GENOMIC DNA]</scope>
    <source>
        <strain evidence="3 4">MYR-1_YQ</strain>
    </source>
</reference>
<dbReference type="InterPro" id="IPR007111">
    <property type="entry name" value="NACHT_NTPase"/>
</dbReference>
<keyword evidence="4" id="KW-1185">Reference proteome</keyword>
<sequence length="534" mass="60651">MSEVTILHVSDLHMESKHLTDIRIILDALYADLVKLRWESVEPNVVVFTGDLVNAGSNVDEFGLAESVFITQLMGTLGLSTDRFFFVPGNHDIDRDKWNRYSVSGVRAACNNTLELNEFFDTELKLNAPKYVETLHNFTEFKRRFKYPPPTESNNLFSVHQLTINGVKLGIGSLNSAWLAYGGAVDKGKLLVCERQVDSVLEEMKDCDVKIALMHHPLEWLVPFDRTDVENRFRQKFDFLFTGHLHDPSPSFTQKAVGMLFHSDGGTLFNGDRERYQGYTVIKKGSDKIAVYFRRYVNSRREFVQDVDRATDGYWEMPLASKAPSPGTKKDDPIKSMLNDMQSRLKVPLYVPLTCANDILIRESTTDLKEEVDKFLTADRAGVLLLLGDSGAGKSTFCAHLFAGLRDAYLKDADAPVPVFIKLGTLYEGVKAGTFVDDELRRYKLDPLSIDSLKQGKRVIFFLDGYDELVEKLPLFQGDWLNGWTDAKVIVTCRNQHISKSDEFLLFHRVDPLTNRPDEKGFRSLYITPLSDTR</sequence>
<feature type="domain" description="NACHT" evidence="2">
    <location>
        <begin position="383"/>
        <end position="503"/>
    </location>
</feature>
<evidence type="ECO:0000313" key="3">
    <source>
        <dbReference type="EMBL" id="MBV6342664.1"/>
    </source>
</evidence>
<feature type="domain" description="Calcineurin-like phosphoesterase" evidence="1">
    <location>
        <begin position="5"/>
        <end position="248"/>
    </location>
</feature>
<comment type="caution">
    <text evidence="3">The sequence shown here is derived from an EMBL/GenBank/DDBJ whole genome shotgun (WGS) entry which is preliminary data.</text>
</comment>
<dbReference type="EMBL" id="JABXWD010000309">
    <property type="protein sequence ID" value="MBV6342664.1"/>
    <property type="molecule type" value="Genomic_DNA"/>
</dbReference>
<accession>A0ABS6S1E0</accession>
<gene>
    <name evidence="3" type="ORF">HWQ67_13835</name>
</gene>
<protein>
    <submittedName>
        <fullName evidence="3">Metallophosphoesterase</fullName>
    </submittedName>
</protein>
<organism evidence="3 4">
    <name type="scientific">Candidatus Magnetobacterium casense</name>
    <dbReference type="NCBI Taxonomy" id="1455061"/>
    <lineage>
        <taxon>Bacteria</taxon>
        <taxon>Pseudomonadati</taxon>
        <taxon>Nitrospirota</taxon>
        <taxon>Thermodesulfovibrionia</taxon>
        <taxon>Thermodesulfovibrionales</taxon>
        <taxon>Candidatus Magnetobacteriaceae</taxon>
        <taxon>Candidatus Magnetobacterium</taxon>
    </lineage>
</organism>
<proteinExistence type="predicted"/>
<evidence type="ECO:0000313" key="4">
    <source>
        <dbReference type="Proteomes" id="UP001196980"/>
    </source>
</evidence>